<evidence type="ECO:0000313" key="2">
    <source>
        <dbReference type="EMBL" id="AXY99770.1"/>
    </source>
</evidence>
<evidence type="ECO:0000259" key="1">
    <source>
        <dbReference type="Pfam" id="PF00535"/>
    </source>
</evidence>
<dbReference type="InterPro" id="IPR050834">
    <property type="entry name" value="Glycosyltransf_2"/>
</dbReference>
<organism evidence="2">
    <name type="scientific">Proteus vulgaris</name>
    <dbReference type="NCBI Taxonomy" id="585"/>
    <lineage>
        <taxon>Bacteria</taxon>
        <taxon>Pseudomonadati</taxon>
        <taxon>Pseudomonadota</taxon>
        <taxon>Gammaproteobacteria</taxon>
        <taxon>Enterobacterales</taxon>
        <taxon>Morganellaceae</taxon>
        <taxon>Proteus</taxon>
    </lineage>
</organism>
<dbReference type="Pfam" id="PF00535">
    <property type="entry name" value="Glycos_transf_2"/>
    <property type="match status" value="1"/>
</dbReference>
<protein>
    <submittedName>
        <fullName evidence="2">Gt1</fullName>
    </submittedName>
</protein>
<sequence>MKKFAYIIPTYNRENNLIETVKSIINNCNSKNYEIIIVDDGSTDNTQNKIKELKNTDIIKYIKKNNSGVSDSRNLGEQYSDSEWIIFIDSDDIIISDQLSLFEKYIEKYPNAELLFTSYQYWNSNTQDVIPRKNLIFGYYNSFFDDFIQGIQPCFPGCVCIKRNQFKNSLKFISKCNFGEDQALWVDLFYKLNCISIPDITLNYRIDSQNSLSKKKIQILPPDISIAHSFGLHKYVAFRLSSFLLKSVKELNHILFINTLIYTIKSPSMIYPSLSFTIKKLFKKLFK</sequence>
<dbReference type="InterPro" id="IPR029044">
    <property type="entry name" value="Nucleotide-diphossugar_trans"/>
</dbReference>
<dbReference type="AlphaFoldDB" id="A0A385JN38"/>
<dbReference type="CDD" id="cd00761">
    <property type="entry name" value="Glyco_tranf_GTA_type"/>
    <property type="match status" value="1"/>
</dbReference>
<name>A0A385JN38_PROVU</name>
<dbReference type="Gene3D" id="3.90.550.10">
    <property type="entry name" value="Spore Coat Polysaccharide Biosynthesis Protein SpsA, Chain A"/>
    <property type="match status" value="1"/>
</dbReference>
<dbReference type="SUPFAM" id="SSF53448">
    <property type="entry name" value="Nucleotide-diphospho-sugar transferases"/>
    <property type="match status" value="1"/>
</dbReference>
<accession>A0A385JN38</accession>
<feature type="domain" description="Glycosyltransferase 2-like" evidence="1">
    <location>
        <begin position="7"/>
        <end position="133"/>
    </location>
</feature>
<dbReference type="PANTHER" id="PTHR43685">
    <property type="entry name" value="GLYCOSYLTRANSFERASE"/>
    <property type="match status" value="1"/>
</dbReference>
<dbReference type="EMBL" id="KY710715">
    <property type="protein sequence ID" value="AXY99770.1"/>
    <property type="molecule type" value="Genomic_DNA"/>
</dbReference>
<reference evidence="2" key="1">
    <citation type="journal article" date="2017" name="PLoS ONE">
        <title>Genetic diversity of the O antigens of Proteus species and the development of a suspension array for molecular serotyping.</title>
        <authorList>
            <person name="Yu X."/>
            <person name="Torzewska A."/>
            <person name="Zhang X."/>
            <person name="Yin Z."/>
            <person name="Drzewiecka D."/>
            <person name="Cao H."/>
            <person name="Liu B."/>
            <person name="Knirel Y.A."/>
            <person name="Rozalski A."/>
            <person name="Wang L."/>
        </authorList>
    </citation>
    <scope>NUCLEOTIDE SEQUENCE</scope>
    <source>
        <strain evidence="2">PrK 70/57</strain>
    </source>
</reference>
<proteinExistence type="predicted"/>
<dbReference type="PANTHER" id="PTHR43685:SF2">
    <property type="entry name" value="GLYCOSYLTRANSFERASE 2-LIKE DOMAIN-CONTAINING PROTEIN"/>
    <property type="match status" value="1"/>
</dbReference>
<dbReference type="InterPro" id="IPR001173">
    <property type="entry name" value="Glyco_trans_2-like"/>
</dbReference>